<keyword evidence="3" id="KW-1185">Reference proteome</keyword>
<dbReference type="RefSeq" id="XP_018260820.1">
    <property type="nucleotide sequence ID" value="XM_018409817.1"/>
</dbReference>
<dbReference type="OrthoDB" id="2564533at2759"/>
<organism evidence="1">
    <name type="scientific">Kwoniella dejecticola CBS 10117</name>
    <dbReference type="NCBI Taxonomy" id="1296121"/>
    <lineage>
        <taxon>Eukaryota</taxon>
        <taxon>Fungi</taxon>
        <taxon>Dikarya</taxon>
        <taxon>Basidiomycota</taxon>
        <taxon>Agaricomycotina</taxon>
        <taxon>Tremellomycetes</taxon>
        <taxon>Tremellales</taxon>
        <taxon>Cryptococcaceae</taxon>
        <taxon>Kwoniella</taxon>
    </lineage>
</organism>
<dbReference type="EMBL" id="KI894034">
    <property type="protein sequence ID" value="OBR82978.1"/>
    <property type="molecule type" value="Genomic_DNA"/>
</dbReference>
<evidence type="ECO:0000313" key="3">
    <source>
        <dbReference type="Proteomes" id="UP000078595"/>
    </source>
</evidence>
<dbReference type="KEGG" id="kdj:28970235"/>
<gene>
    <name evidence="1" type="ORF">I303_06536</name>
    <name evidence="2" type="ORF">I303_107134</name>
</gene>
<reference evidence="2" key="2">
    <citation type="submission" date="2013-07" db="EMBL/GenBank/DDBJ databases">
        <authorList>
            <consortium name="The Broad Institute Genome Sequencing Platform"/>
            <person name="Cuomo C."/>
            <person name="Litvintseva A."/>
            <person name="Chen Y."/>
            <person name="Heitman J."/>
            <person name="Sun S."/>
            <person name="Springer D."/>
            <person name="Dromer F."/>
            <person name="Young S.K."/>
            <person name="Zeng Q."/>
            <person name="Gargeya S."/>
            <person name="Fitzgerald M."/>
            <person name="Abouelleil A."/>
            <person name="Alvarado L."/>
            <person name="Berlin A.M."/>
            <person name="Chapman S.B."/>
            <person name="Dewar J."/>
            <person name="Goldberg J."/>
            <person name="Griggs A."/>
            <person name="Gujja S."/>
            <person name="Hansen M."/>
            <person name="Howarth C."/>
            <person name="Imamovic A."/>
            <person name="Larimer J."/>
            <person name="McCowan C."/>
            <person name="Murphy C."/>
            <person name="Pearson M."/>
            <person name="Priest M."/>
            <person name="Roberts A."/>
            <person name="Saif S."/>
            <person name="Shea T."/>
            <person name="Sykes S."/>
            <person name="Wortman J."/>
            <person name="Nusbaum C."/>
            <person name="Birren B."/>
        </authorList>
    </citation>
    <scope>NUCLEOTIDE SEQUENCE</scope>
    <source>
        <strain evidence="2">CBS 10117</strain>
    </source>
</reference>
<sequence length="455" mass="51948">MTASLLDLNDDTLQMIGLYVHGDTDIPIPSFNPHWANFADEIDPNVQNDYINFRSTCRRLSALMPLRGLHLILRSWNDLIRWKEYAPDIVKRAVRRLIIDIDTSLQSETPKDIWQTFATLLPSFEALEEVVIKRSPTCLHSASGWALSLHHQPSLPRIQLQKLTSISLEMKCSQCAEELSLQLTSASTCIRAIKTTYEVAEEPNSRNILGQMVTSNPCIAGSLTALYLKIDDEKCGNQVLAKIRRSLPGLQILHMSSYTDERSGECLMGPYSLFGSATSTLDPEWSFKMADEGYNRSFQPVGSIDMWPTKECWDRFLSILGKFNHIRYVDCLINVLLEYPSDITPHRSRNQKSSSYDKALCRILEARPLDACQKRPIHRSALVAAAQIMLEHAPTLEAGAFWDHHLRDEDECRCHERSPSCTYRYNWRRVMLEEGKYGILFEDSPECFHDDFLSG</sequence>
<evidence type="ECO:0000313" key="1">
    <source>
        <dbReference type="EMBL" id="OBR82978.1"/>
    </source>
</evidence>
<dbReference type="AlphaFoldDB" id="A0A1A5ZYU8"/>
<dbReference type="VEuPathDB" id="FungiDB:I303_06536"/>
<accession>A0A1A5ZYU8</accession>
<dbReference type="Proteomes" id="UP000078595">
    <property type="component" value="Chromosome 9"/>
</dbReference>
<reference evidence="2" key="3">
    <citation type="submission" date="2024-02" db="EMBL/GenBank/DDBJ databases">
        <title>Comparative genomics of Cryptococcus and Kwoniella reveals pathogenesis evolution and contrasting modes of karyotype evolution via chromosome fusion or intercentromeric recombination.</title>
        <authorList>
            <person name="Coelho M.A."/>
            <person name="David-Palma M."/>
            <person name="Shea T."/>
            <person name="Bowers K."/>
            <person name="McGinley-Smith S."/>
            <person name="Mohammad A.W."/>
            <person name="Gnirke A."/>
            <person name="Yurkov A.M."/>
            <person name="Nowrousian M."/>
            <person name="Sun S."/>
            <person name="Cuomo C.A."/>
            <person name="Heitman J."/>
        </authorList>
    </citation>
    <scope>NUCLEOTIDE SEQUENCE</scope>
    <source>
        <strain evidence="2">CBS 10117</strain>
    </source>
</reference>
<proteinExistence type="predicted"/>
<dbReference type="GeneID" id="28970235"/>
<name>A0A1A5ZYU8_9TREE</name>
<reference evidence="1" key="1">
    <citation type="submission" date="2013-07" db="EMBL/GenBank/DDBJ databases">
        <title>The Genome Sequence of Cryptococcus dejecticola CBS10117.</title>
        <authorList>
            <consortium name="The Broad Institute Genome Sequencing Platform"/>
            <person name="Cuomo C."/>
            <person name="Litvintseva A."/>
            <person name="Chen Y."/>
            <person name="Heitman J."/>
            <person name="Sun S."/>
            <person name="Springer D."/>
            <person name="Dromer F."/>
            <person name="Young S.K."/>
            <person name="Zeng Q."/>
            <person name="Gargeya S."/>
            <person name="Fitzgerald M."/>
            <person name="Abouelleil A."/>
            <person name="Alvarado L."/>
            <person name="Berlin A.M."/>
            <person name="Chapman S.B."/>
            <person name="Dewar J."/>
            <person name="Goldberg J."/>
            <person name="Griggs A."/>
            <person name="Gujja S."/>
            <person name="Hansen M."/>
            <person name="Howarth C."/>
            <person name="Imamovic A."/>
            <person name="Larimer J."/>
            <person name="McCowan C."/>
            <person name="Murphy C."/>
            <person name="Pearson M."/>
            <person name="Priest M."/>
            <person name="Roberts A."/>
            <person name="Saif S."/>
            <person name="Shea T."/>
            <person name="Sykes S."/>
            <person name="Wortman J."/>
            <person name="Nusbaum C."/>
            <person name="Birren B."/>
        </authorList>
    </citation>
    <scope>NUCLEOTIDE SEQUENCE [LARGE SCALE GENOMIC DNA]</scope>
    <source>
        <strain evidence="1">CBS 10117</strain>
    </source>
</reference>
<dbReference type="EMBL" id="CP144538">
    <property type="protein sequence ID" value="WWC64524.1"/>
    <property type="molecule type" value="Genomic_DNA"/>
</dbReference>
<evidence type="ECO:0000313" key="2">
    <source>
        <dbReference type="EMBL" id="WWC64524.1"/>
    </source>
</evidence>
<protein>
    <submittedName>
        <fullName evidence="1">Uncharacterized protein</fullName>
    </submittedName>
</protein>